<dbReference type="PROSITE" id="PS50965">
    <property type="entry name" value="NERD"/>
    <property type="match status" value="1"/>
</dbReference>
<evidence type="ECO:0000313" key="2">
    <source>
        <dbReference type="EMBL" id="KGR80414.1"/>
    </source>
</evidence>
<evidence type="ECO:0000313" key="3">
    <source>
        <dbReference type="Proteomes" id="UP000030416"/>
    </source>
</evidence>
<name>A0A0A3I6T1_9BACL</name>
<dbReference type="Pfam" id="PF08378">
    <property type="entry name" value="NERD"/>
    <property type="match status" value="1"/>
</dbReference>
<dbReference type="STRING" id="1384049.CD29_00540"/>
<dbReference type="eggNOG" id="ENOG502Z8AV">
    <property type="taxonomic scope" value="Bacteria"/>
</dbReference>
<sequence>MIVKSRKKSLELQILSYLYNRMEFSEKYLSRLHALQKGYEGEALFESYIEQLQNNYLVLSDLFLQVNSTSFQLDCVMITDEKIFLYEVKNYEGDYFYDPKQDRISSKSKEITNPLPQLIRAETLLRQLLQTHGIRLPIVYNVVFVNPEFTLYNAPKDKPFIFPTQIQRYLKQFNNYSINQLNKNRFVAEKLLSLHTSDSKFWEIPPYEFDDLKKGITCEVCFSFRTSVKGYSCICIECGHSEAISIALTRCVEEFKLLFSEDKITTNVIFDWCQGIVSRKTILRILESNYTKVGKTRSAYYK</sequence>
<dbReference type="OrthoDB" id="2164794at2"/>
<dbReference type="InterPro" id="IPR011528">
    <property type="entry name" value="NERD"/>
</dbReference>
<proteinExistence type="predicted"/>
<gene>
    <name evidence="2" type="ORF">CD29_00540</name>
</gene>
<accession>A0A0A3I6T1</accession>
<reference evidence="2 3" key="1">
    <citation type="submission" date="2014-02" db="EMBL/GenBank/DDBJ databases">
        <title>Draft genome sequence of Lysinibacillus manganicus DSM 26584T.</title>
        <authorList>
            <person name="Zhang F."/>
            <person name="Wang G."/>
            <person name="Zhang L."/>
        </authorList>
    </citation>
    <scope>NUCLEOTIDE SEQUENCE [LARGE SCALE GENOMIC DNA]</scope>
    <source>
        <strain evidence="2 3">DSM 26584</strain>
    </source>
</reference>
<organism evidence="2 3">
    <name type="scientific">Ureibacillus manganicus DSM 26584</name>
    <dbReference type="NCBI Taxonomy" id="1384049"/>
    <lineage>
        <taxon>Bacteria</taxon>
        <taxon>Bacillati</taxon>
        <taxon>Bacillota</taxon>
        <taxon>Bacilli</taxon>
        <taxon>Bacillales</taxon>
        <taxon>Caryophanaceae</taxon>
        <taxon>Ureibacillus</taxon>
    </lineage>
</organism>
<evidence type="ECO:0000259" key="1">
    <source>
        <dbReference type="PROSITE" id="PS50965"/>
    </source>
</evidence>
<dbReference type="AlphaFoldDB" id="A0A0A3I6T1"/>
<dbReference type="Proteomes" id="UP000030416">
    <property type="component" value="Unassembled WGS sequence"/>
</dbReference>
<dbReference type="RefSeq" id="WP_036181714.1">
    <property type="nucleotide sequence ID" value="NZ_AVDA01000001.1"/>
</dbReference>
<feature type="domain" description="NERD" evidence="1">
    <location>
        <begin position="37"/>
        <end position="148"/>
    </location>
</feature>
<keyword evidence="3" id="KW-1185">Reference proteome</keyword>
<dbReference type="EMBL" id="JPVN01000001">
    <property type="protein sequence ID" value="KGR80414.1"/>
    <property type="molecule type" value="Genomic_DNA"/>
</dbReference>
<comment type="caution">
    <text evidence="2">The sequence shown here is derived from an EMBL/GenBank/DDBJ whole genome shotgun (WGS) entry which is preliminary data.</text>
</comment>
<protein>
    <recommendedName>
        <fullName evidence="1">NERD domain-containing protein</fullName>
    </recommendedName>
</protein>